<dbReference type="EMBL" id="CP002454">
    <property type="protein sequence ID" value="ADV66917.1"/>
    <property type="molecule type" value="Genomic_DNA"/>
</dbReference>
<name>E8U778_DEIML</name>
<keyword evidence="2" id="KW-1185">Reference proteome</keyword>
<sequence>MPKTQLKHLLEFLHANQPEDGQELSFTLPNGGTLIMARSGALRRSVDGSAPEQQVTHITLTLVEAVSGSRGEHIEPDPT</sequence>
<gene>
    <name evidence="1" type="ordered locus">Deima_1266</name>
</gene>
<organism evidence="1 2">
    <name type="scientific">Deinococcus maricopensis (strain DSM 21211 / LMG 22137 / NRRL B-23946 / LB-34)</name>
    <dbReference type="NCBI Taxonomy" id="709986"/>
    <lineage>
        <taxon>Bacteria</taxon>
        <taxon>Thermotogati</taxon>
        <taxon>Deinococcota</taxon>
        <taxon>Deinococci</taxon>
        <taxon>Deinococcales</taxon>
        <taxon>Deinococcaceae</taxon>
        <taxon>Deinococcus</taxon>
    </lineage>
</organism>
<evidence type="ECO:0000313" key="2">
    <source>
        <dbReference type="Proteomes" id="UP000008635"/>
    </source>
</evidence>
<protein>
    <submittedName>
        <fullName evidence="1">Cell wall associated fibronectin-binding protein</fullName>
    </submittedName>
</protein>
<dbReference type="Proteomes" id="UP000008635">
    <property type="component" value="Chromosome"/>
</dbReference>
<dbReference type="KEGG" id="dmr:Deima_1266"/>
<evidence type="ECO:0000313" key="1">
    <source>
        <dbReference type="EMBL" id="ADV66917.1"/>
    </source>
</evidence>
<dbReference type="RefSeq" id="WP_013556422.1">
    <property type="nucleotide sequence ID" value="NC_014958.1"/>
</dbReference>
<reference evidence="2" key="2">
    <citation type="submission" date="2011-01" db="EMBL/GenBank/DDBJ databases">
        <title>The complete genome of Deinococcus maricopensis DSM 21211.</title>
        <authorList>
            <consortium name="US DOE Joint Genome Institute (JGI-PGF)"/>
            <person name="Lucas S."/>
            <person name="Copeland A."/>
            <person name="Lapidus A."/>
            <person name="Goodwin L."/>
            <person name="Pitluck S."/>
            <person name="Kyrpides N."/>
            <person name="Mavromatis K."/>
            <person name="Pagani I."/>
            <person name="Ivanova N."/>
            <person name="Ovchinnikova G."/>
            <person name="Zeytun A."/>
            <person name="Detter J.C."/>
            <person name="Han C."/>
            <person name="Land M."/>
            <person name="Hauser L."/>
            <person name="Markowitz V."/>
            <person name="Cheng J.-F."/>
            <person name="Hugenholtz P."/>
            <person name="Woyke T."/>
            <person name="Wu D."/>
            <person name="Pukall R."/>
            <person name="Gehrich-Schroeter G."/>
            <person name="Brambilla E."/>
            <person name="Klenk H.-P."/>
            <person name="Eisen J.A."/>
        </authorList>
    </citation>
    <scope>NUCLEOTIDE SEQUENCE [LARGE SCALE GENOMIC DNA]</scope>
    <source>
        <strain evidence="2">DSM 21211 / LMG 22137 / NRRL B-23946 / LB-34</strain>
    </source>
</reference>
<proteinExistence type="predicted"/>
<dbReference type="AlphaFoldDB" id="E8U778"/>
<accession>E8U778</accession>
<dbReference type="HOGENOM" id="CLU_2600262_0_0_0"/>
<reference evidence="1 2" key="1">
    <citation type="journal article" date="2011" name="Stand. Genomic Sci.">
        <title>Complete genome sequence of Deinococcus maricopensis type strain (LB-34).</title>
        <authorList>
            <person name="Pukall R."/>
            <person name="Zeytun A."/>
            <person name="Lucas S."/>
            <person name="Lapidus A."/>
            <person name="Hammon N."/>
            <person name="Deshpande S."/>
            <person name="Nolan M."/>
            <person name="Cheng J.F."/>
            <person name="Pitluck S."/>
            <person name="Liolios K."/>
            <person name="Pagani I."/>
            <person name="Mikhailova N."/>
            <person name="Ivanova N."/>
            <person name="Mavromatis K."/>
            <person name="Pati A."/>
            <person name="Tapia R."/>
            <person name="Han C."/>
            <person name="Goodwin L."/>
            <person name="Chen A."/>
            <person name="Palaniappan K."/>
            <person name="Land M."/>
            <person name="Hauser L."/>
            <person name="Chang Y.J."/>
            <person name="Jeffries C.D."/>
            <person name="Brambilla E.M."/>
            <person name="Rohde M."/>
            <person name="Goker M."/>
            <person name="Detter J.C."/>
            <person name="Woyke T."/>
            <person name="Bristow J."/>
            <person name="Eisen J.A."/>
            <person name="Markowitz V."/>
            <person name="Hugenholtz P."/>
            <person name="Kyrpides N.C."/>
            <person name="Klenk H.P."/>
        </authorList>
    </citation>
    <scope>NUCLEOTIDE SEQUENCE [LARGE SCALE GENOMIC DNA]</scope>
    <source>
        <strain evidence="2">DSM 21211 / LMG 22137 / NRRL B-23946 / LB-34</strain>
    </source>
</reference>